<accession>A0A0G4F7M6</accession>
<dbReference type="AlphaFoldDB" id="A0A0G4F7M6"/>
<dbReference type="SUPFAM" id="SSF52540">
    <property type="entry name" value="P-loop containing nucleoside triphosphate hydrolases"/>
    <property type="match status" value="1"/>
</dbReference>
<evidence type="ECO:0000256" key="1">
    <source>
        <dbReference type="SAM" id="Coils"/>
    </source>
</evidence>
<gene>
    <name evidence="3" type="ORF">Cvel_15637</name>
</gene>
<evidence type="ECO:0000259" key="2">
    <source>
        <dbReference type="Pfam" id="PF01926"/>
    </source>
</evidence>
<dbReference type="EMBL" id="CDMZ01000182">
    <property type="protein sequence ID" value="CEM08686.1"/>
    <property type="molecule type" value="Genomic_DNA"/>
</dbReference>
<feature type="domain" description="G" evidence="2">
    <location>
        <begin position="68"/>
        <end position="205"/>
    </location>
</feature>
<dbReference type="InterPro" id="IPR006073">
    <property type="entry name" value="GTP-bd"/>
</dbReference>
<reference evidence="3" key="1">
    <citation type="submission" date="2014-11" db="EMBL/GenBank/DDBJ databases">
        <authorList>
            <person name="Otto D Thomas"/>
            <person name="Naeem Raeece"/>
        </authorList>
    </citation>
    <scope>NUCLEOTIDE SEQUENCE</scope>
</reference>
<evidence type="ECO:0000313" key="3">
    <source>
        <dbReference type="EMBL" id="CEM08686.1"/>
    </source>
</evidence>
<dbReference type="Gene3D" id="3.40.50.300">
    <property type="entry name" value="P-loop containing nucleotide triphosphate hydrolases"/>
    <property type="match status" value="1"/>
</dbReference>
<dbReference type="InterPro" id="IPR027417">
    <property type="entry name" value="P-loop_NTPase"/>
</dbReference>
<proteinExistence type="predicted"/>
<name>A0A0G4F7M6_9ALVE</name>
<dbReference type="VEuPathDB" id="CryptoDB:Cvel_15637"/>
<feature type="coiled-coil region" evidence="1">
    <location>
        <begin position="558"/>
        <end position="585"/>
    </location>
</feature>
<organism evidence="3">
    <name type="scientific">Chromera velia CCMP2878</name>
    <dbReference type="NCBI Taxonomy" id="1169474"/>
    <lineage>
        <taxon>Eukaryota</taxon>
        <taxon>Sar</taxon>
        <taxon>Alveolata</taxon>
        <taxon>Colpodellida</taxon>
        <taxon>Chromeraceae</taxon>
        <taxon>Chromera</taxon>
    </lineage>
</organism>
<dbReference type="Pfam" id="PF01926">
    <property type="entry name" value="MMR_HSR1"/>
    <property type="match status" value="1"/>
</dbReference>
<protein>
    <recommendedName>
        <fullName evidence="2">G domain-containing protein</fullName>
    </recommendedName>
</protein>
<dbReference type="GO" id="GO:0005525">
    <property type="term" value="F:GTP binding"/>
    <property type="evidence" value="ECO:0007669"/>
    <property type="project" value="InterPro"/>
</dbReference>
<sequence length="619" mass="69066">MYLRRVSDVFGRGAVDVFAASRRGFFSGSSRKFRPHPVLAPFVKEGVKESDYDKILGRRGIQNSPRDVVVLGGSGVGKSAVSNGLLGCDVVPSGVNHTTQGVTRVGWGTDYSVNGRIVSEPSFPAEVRKRAGSAQPCEISVPGDGVTEVIDTPGLDESGKVQEHLEALHKESKRPTILLCVERADMEKLSLKKFAFLKERQKIFVFTHADVLAQNCARDCESKFNTHTAASSLINHQEEKIRKQVKNEHPDAIVVFLAKQDGVNKFYPPLLNYLAQLIEANLDHQEAVRKADAVRAFLDSREKEVYKYVSNMLDANMDSIKDAIMQLIREKETIAMNGFLEKFGSNMKGILERHHRQMSPLPRTKAAFTDELFESSKEEIIYVMNETTAQYRDSMKTALRHELSVSVTPNLAQQLRGLYVNAHVIPPFEQCCNLVLGSIEQCWGEPAKFDSKGKHHSSWEHGAWGAFVYTAVLVLTRNPWWAARAGAASATASWVGESIFSPSDVIIELCKHGKEEMESLLQKGRERMEGSEGLEKTIRHAVETAQEGGLHPAIVEELRAIEQTRSFAEKKCQDALQKVRDIEKNQPSVSCLHPPRVLRSCEDLTEALRKVEELSMRNA</sequence>
<keyword evidence="1" id="KW-0175">Coiled coil</keyword>